<evidence type="ECO:0000313" key="2">
    <source>
        <dbReference type="EMBL" id="KZT50114.1"/>
    </source>
</evidence>
<feature type="region of interest" description="Disordered" evidence="1">
    <location>
        <begin position="201"/>
        <end position="223"/>
    </location>
</feature>
<accession>A0A165C1S2</accession>
<protein>
    <submittedName>
        <fullName evidence="2">Uncharacterized protein</fullName>
    </submittedName>
</protein>
<feature type="compositionally biased region" description="Low complexity" evidence="1">
    <location>
        <begin position="41"/>
        <end position="58"/>
    </location>
</feature>
<dbReference type="AlphaFoldDB" id="A0A165C1S2"/>
<feature type="compositionally biased region" description="Basic and acidic residues" evidence="1">
    <location>
        <begin position="109"/>
        <end position="120"/>
    </location>
</feature>
<organism evidence="2 4">
    <name type="scientific">Calocera cornea HHB12733</name>
    <dbReference type="NCBI Taxonomy" id="1353952"/>
    <lineage>
        <taxon>Eukaryota</taxon>
        <taxon>Fungi</taxon>
        <taxon>Dikarya</taxon>
        <taxon>Basidiomycota</taxon>
        <taxon>Agaricomycotina</taxon>
        <taxon>Dacrymycetes</taxon>
        <taxon>Dacrymycetales</taxon>
        <taxon>Dacrymycetaceae</taxon>
        <taxon>Calocera</taxon>
    </lineage>
</organism>
<dbReference type="EMBL" id="KV424010">
    <property type="protein sequence ID" value="KZT54665.1"/>
    <property type="molecule type" value="Genomic_DNA"/>
</dbReference>
<keyword evidence="4" id="KW-1185">Reference proteome</keyword>
<evidence type="ECO:0000256" key="1">
    <source>
        <dbReference type="SAM" id="MobiDB-lite"/>
    </source>
</evidence>
<feature type="non-terminal residue" evidence="2">
    <location>
        <position position="287"/>
    </location>
</feature>
<gene>
    <name evidence="3" type="ORF">CALCODRAFT_485409</name>
    <name evidence="2" type="ORF">CALCODRAFT_488951</name>
</gene>
<feature type="compositionally biased region" description="Acidic residues" evidence="1">
    <location>
        <begin position="141"/>
        <end position="175"/>
    </location>
</feature>
<dbReference type="Proteomes" id="UP000076842">
    <property type="component" value="Unassembled WGS sequence"/>
</dbReference>
<dbReference type="EMBL" id="KV424232">
    <property type="protein sequence ID" value="KZT50114.1"/>
    <property type="molecule type" value="Genomic_DNA"/>
</dbReference>
<sequence length="287" mass="31978">MALDHQVIDVALIAGESAKKLSSAEKKLNSCLWLPLPQPAPSLIASSSDSSVASTDPSNGQLDARMDSPSAESDQIRTRSKKSRQEDDSDEWHPSGSESGGSSIASSSEDSRDNTDHSDMEQELQELIGADDNIEEYSVGPDDDDDDRIMEDRIEDAEQEAPADDDDEEMAWGAEDEPRERHRNLVEVEEDYYEHMSEIAAELRPDRSSSKPPSMGSVSTTYSEDIIRACTERERAEETLLDLAKNRPGDADSPEFPLWYNKLMTASKFIINWHNVTLPDETNRIKT</sequence>
<name>A0A165C1S2_9BASI</name>
<proteinExistence type="predicted"/>
<evidence type="ECO:0000313" key="3">
    <source>
        <dbReference type="EMBL" id="KZT54665.1"/>
    </source>
</evidence>
<evidence type="ECO:0000313" key="4">
    <source>
        <dbReference type="Proteomes" id="UP000076842"/>
    </source>
</evidence>
<reference evidence="2 4" key="1">
    <citation type="journal article" date="2016" name="Mol. Biol. Evol.">
        <title>Comparative Genomics of Early-Diverging Mushroom-Forming Fungi Provides Insights into the Origins of Lignocellulose Decay Capabilities.</title>
        <authorList>
            <person name="Nagy L.G."/>
            <person name="Riley R."/>
            <person name="Tritt A."/>
            <person name="Adam C."/>
            <person name="Daum C."/>
            <person name="Floudas D."/>
            <person name="Sun H."/>
            <person name="Yadav J.S."/>
            <person name="Pangilinan J."/>
            <person name="Larsson K.H."/>
            <person name="Matsuura K."/>
            <person name="Barry K."/>
            <person name="Labutti K."/>
            <person name="Kuo R."/>
            <person name="Ohm R.A."/>
            <person name="Bhattacharya S.S."/>
            <person name="Shirouzu T."/>
            <person name="Yoshinaga Y."/>
            <person name="Martin F.M."/>
            <person name="Grigoriev I.V."/>
            <person name="Hibbett D.S."/>
        </authorList>
    </citation>
    <scope>NUCLEOTIDE SEQUENCE [LARGE SCALE GENOMIC DNA]</scope>
    <source>
        <strain evidence="2 4">HHB12733</strain>
    </source>
</reference>
<feature type="region of interest" description="Disordered" evidence="1">
    <location>
        <begin position="38"/>
        <end position="183"/>
    </location>
</feature>
<feature type="compositionally biased region" description="Low complexity" evidence="1">
    <location>
        <begin position="210"/>
        <end position="219"/>
    </location>
</feature>
<feature type="compositionally biased region" description="Low complexity" evidence="1">
    <location>
        <begin position="95"/>
        <end position="108"/>
    </location>
</feature>